<keyword evidence="2" id="KW-1185">Reference proteome</keyword>
<dbReference type="RefSeq" id="WP_120245684.1">
    <property type="nucleotide sequence ID" value="NZ_RAPO01000003.1"/>
</dbReference>
<gene>
    <name evidence="1" type="ORF">ATJ93_3332</name>
</gene>
<dbReference type="EMBL" id="RAPO01000003">
    <property type="protein sequence ID" value="RKD93700.1"/>
    <property type="molecule type" value="Genomic_DNA"/>
</dbReference>
<name>A0A419WE06_9EURY</name>
<evidence type="ECO:0000313" key="1">
    <source>
        <dbReference type="EMBL" id="RKD93700.1"/>
    </source>
</evidence>
<sequence>MLVGYGEGDLEADHLRRITDTLIDSSISASDLLEVVRSNGNLGETRWVVKKQNDVPGLDNDIVWIERGVPGDDGTGWRHIDDKHTSDLVNKYESIDSSDGVESLVNSIIRNPDRVTTTSDGKAVFVYKVESDKKPVTVYVGSNGFTQTAYPQNLP</sequence>
<reference evidence="1 2" key="1">
    <citation type="submission" date="2018-09" db="EMBL/GenBank/DDBJ databases">
        <title>Genomic Encyclopedia of Archaeal and Bacterial Type Strains, Phase II (KMG-II): from individual species to whole genera.</title>
        <authorList>
            <person name="Goeker M."/>
        </authorList>
    </citation>
    <scope>NUCLEOTIDE SEQUENCE [LARGE SCALE GENOMIC DNA]</scope>
    <source>
        <strain evidence="1 2">DSM 13151</strain>
    </source>
</reference>
<proteinExistence type="predicted"/>
<evidence type="ECO:0000313" key="2">
    <source>
        <dbReference type="Proteomes" id="UP000283805"/>
    </source>
</evidence>
<organism evidence="1 2">
    <name type="scientific">Halopiger aswanensis</name>
    <dbReference type="NCBI Taxonomy" id="148449"/>
    <lineage>
        <taxon>Archaea</taxon>
        <taxon>Methanobacteriati</taxon>
        <taxon>Methanobacteriota</taxon>
        <taxon>Stenosarchaea group</taxon>
        <taxon>Halobacteria</taxon>
        <taxon>Halobacteriales</taxon>
        <taxon>Natrialbaceae</taxon>
        <taxon>Halopiger</taxon>
    </lineage>
</organism>
<accession>A0A419WE06</accession>
<dbReference type="AlphaFoldDB" id="A0A419WE06"/>
<dbReference type="Proteomes" id="UP000283805">
    <property type="component" value="Unassembled WGS sequence"/>
</dbReference>
<comment type="caution">
    <text evidence="1">The sequence shown here is derived from an EMBL/GenBank/DDBJ whole genome shotgun (WGS) entry which is preliminary data.</text>
</comment>
<protein>
    <submittedName>
        <fullName evidence="1">Uncharacterized protein</fullName>
    </submittedName>
</protein>